<sequence>MYSTQPELQNSPKNYRCTSPDLGTNQVANNDPYVFFLCYNRTSGHKNRPQPAALQLPFTRGLEEVHLGINMKVFCQINKNLQTFDKYANHYIIALKFETNVMYTGTPLKKYNDRDYNHHSSHQHFLPYTQIQ</sequence>
<gene>
    <name evidence="1" type="ORF">VNO77_00330</name>
</gene>
<reference evidence="1 2" key="1">
    <citation type="submission" date="2024-01" db="EMBL/GenBank/DDBJ databases">
        <title>The genomes of 5 underutilized Papilionoideae crops provide insights into root nodulation and disease resistanc.</title>
        <authorList>
            <person name="Jiang F."/>
        </authorList>
    </citation>
    <scope>NUCLEOTIDE SEQUENCE [LARGE SCALE GENOMIC DNA]</scope>
    <source>
        <strain evidence="1">LVBAO_FW01</strain>
        <tissue evidence="1">Leaves</tissue>
    </source>
</reference>
<keyword evidence="2" id="KW-1185">Reference proteome</keyword>
<dbReference type="EMBL" id="JAYMYQ010000001">
    <property type="protein sequence ID" value="KAK7358403.1"/>
    <property type="molecule type" value="Genomic_DNA"/>
</dbReference>
<name>A0AAN9MVN3_CANGL</name>
<protein>
    <submittedName>
        <fullName evidence="1">Uncharacterized protein</fullName>
    </submittedName>
</protein>
<proteinExistence type="predicted"/>
<accession>A0AAN9MVN3</accession>
<comment type="caution">
    <text evidence="1">The sequence shown here is derived from an EMBL/GenBank/DDBJ whole genome shotgun (WGS) entry which is preliminary data.</text>
</comment>
<organism evidence="1 2">
    <name type="scientific">Canavalia gladiata</name>
    <name type="common">Sword bean</name>
    <name type="synonym">Dolichos gladiatus</name>
    <dbReference type="NCBI Taxonomy" id="3824"/>
    <lineage>
        <taxon>Eukaryota</taxon>
        <taxon>Viridiplantae</taxon>
        <taxon>Streptophyta</taxon>
        <taxon>Embryophyta</taxon>
        <taxon>Tracheophyta</taxon>
        <taxon>Spermatophyta</taxon>
        <taxon>Magnoliopsida</taxon>
        <taxon>eudicotyledons</taxon>
        <taxon>Gunneridae</taxon>
        <taxon>Pentapetalae</taxon>
        <taxon>rosids</taxon>
        <taxon>fabids</taxon>
        <taxon>Fabales</taxon>
        <taxon>Fabaceae</taxon>
        <taxon>Papilionoideae</taxon>
        <taxon>50 kb inversion clade</taxon>
        <taxon>NPAAA clade</taxon>
        <taxon>indigoferoid/millettioid clade</taxon>
        <taxon>Phaseoleae</taxon>
        <taxon>Canavalia</taxon>
    </lineage>
</organism>
<dbReference type="AlphaFoldDB" id="A0AAN9MVN3"/>
<evidence type="ECO:0000313" key="2">
    <source>
        <dbReference type="Proteomes" id="UP001367508"/>
    </source>
</evidence>
<evidence type="ECO:0000313" key="1">
    <source>
        <dbReference type="EMBL" id="KAK7358403.1"/>
    </source>
</evidence>
<dbReference type="Proteomes" id="UP001367508">
    <property type="component" value="Unassembled WGS sequence"/>
</dbReference>